<dbReference type="PANTHER" id="PTHR43640:SF1">
    <property type="entry name" value="THIOREDOXIN-DEPENDENT PEROXIREDOXIN"/>
    <property type="match status" value="1"/>
</dbReference>
<dbReference type="SUPFAM" id="SSF52833">
    <property type="entry name" value="Thioredoxin-like"/>
    <property type="match status" value="1"/>
</dbReference>
<name>A0A0S1SU67_9BACT</name>
<dbReference type="PANTHER" id="PTHR43640">
    <property type="entry name" value="OS07G0260300 PROTEIN"/>
    <property type="match status" value="1"/>
</dbReference>
<organism evidence="2 3">
    <name type="scientific">Candidatus Peribacter riflensis</name>
    <dbReference type="NCBI Taxonomy" id="1735162"/>
    <lineage>
        <taxon>Bacteria</taxon>
        <taxon>Candidatus Peregrinibacteriota</taxon>
        <taxon>Candidatus Peribacteria</taxon>
        <taxon>Candidatus Peribacterales</taxon>
        <taxon>Candidatus Peribacteraceae</taxon>
        <taxon>Candidatus Peribacter</taxon>
    </lineage>
</organism>
<proteinExistence type="predicted"/>
<dbReference type="PROSITE" id="PS51352">
    <property type="entry name" value="THIOREDOXIN_2"/>
    <property type="match status" value="1"/>
</dbReference>
<accession>A0A0S1SA74</accession>
<dbReference type="Proteomes" id="UP000069135">
    <property type="component" value="Chromosome"/>
</dbReference>
<dbReference type="AlphaFoldDB" id="A0A0S1SU67"/>
<accession>A0A0S1SLC6</accession>
<dbReference type="InterPro" id="IPR013766">
    <property type="entry name" value="Thioredoxin_domain"/>
</dbReference>
<dbReference type="PATRIC" id="fig|1735161.3.peg.143"/>
<dbReference type="Pfam" id="PF00578">
    <property type="entry name" value="AhpC-TSA"/>
    <property type="match status" value="1"/>
</dbReference>
<dbReference type="Gene3D" id="3.40.30.10">
    <property type="entry name" value="Glutaredoxin"/>
    <property type="match status" value="1"/>
</dbReference>
<dbReference type="GO" id="GO:0016209">
    <property type="term" value="F:antioxidant activity"/>
    <property type="evidence" value="ECO:0007669"/>
    <property type="project" value="InterPro"/>
</dbReference>
<feature type="domain" description="Thioredoxin" evidence="1">
    <location>
        <begin position="11"/>
        <end position="164"/>
    </location>
</feature>
<dbReference type="InterPro" id="IPR047262">
    <property type="entry name" value="PRX-like1"/>
</dbReference>
<gene>
    <name evidence="2" type="ORF">PeribacterD1_0143</name>
</gene>
<accession>A0A0S1SMV7</accession>
<sequence length="184" mass="21044">MTLINSNSSALAIGDLLPHFRLPAVDGLTVDTRGIKDPFLVVIFTCNHCPYAQAYEDRILTMAEHFDQEGVQFILVNSNDPTDYPQDSFEAMKERYQEKGYPCPYCFDETQEVARSFGALCTPHCFVFGRDRTLQYKGRVDDNWEHPDQVKHRDLWNAIDALVENREPPVPEANAIGCSIKWKN</sequence>
<dbReference type="EMBL" id="CP013065">
    <property type="protein sequence ID" value="ALM12845.1"/>
    <property type="molecule type" value="Genomic_DNA"/>
</dbReference>
<protein>
    <submittedName>
        <fullName evidence="2">Thioredoxin-like protein</fullName>
    </submittedName>
</protein>
<dbReference type="CDD" id="cd02969">
    <property type="entry name" value="PRX_like1"/>
    <property type="match status" value="1"/>
</dbReference>
<dbReference type="STRING" id="1735162.PeribacterB2_0143"/>
<evidence type="ECO:0000313" key="3">
    <source>
        <dbReference type="Proteomes" id="UP000069135"/>
    </source>
</evidence>
<evidence type="ECO:0000313" key="2">
    <source>
        <dbReference type="EMBL" id="ALM12845.1"/>
    </source>
</evidence>
<reference evidence="2 3" key="2">
    <citation type="journal article" date="2016" name="PeerJ">
        <title>Analysis of five complete genome sequences for members of the class Peribacteria in the recently recognized Peregrinibacteria bacterial phylum.</title>
        <authorList>
            <person name="Anantharaman K."/>
            <person name="Brown C.T."/>
            <person name="Burstein D."/>
            <person name="Castelle C.J."/>
            <person name="Probst A.J."/>
            <person name="Thomas B.C."/>
            <person name="Williams K.H."/>
            <person name="Banfield J.F."/>
        </authorList>
    </citation>
    <scope>NUCLEOTIDE SEQUENCE [LARGE SCALE GENOMIC DNA]</scope>
    <source>
        <strain evidence="2">RIFOXYD1_FULL_PER-ii_59_16</strain>
    </source>
</reference>
<reference evidence="3" key="1">
    <citation type="submission" date="2015-10" db="EMBL/GenBank/DDBJ databases">
        <title>Analysis of five complete genome sequences for members of the class Peribacteria in the recently recognized Peregrinibacteria bacterial phylum.</title>
        <authorList>
            <person name="Anantharaman K."/>
            <person name="Brown C.T."/>
            <person name="Burstein D."/>
            <person name="Castelle C.J."/>
            <person name="Probst A.J."/>
            <person name="Thomas B.C."/>
            <person name="Williams K.H."/>
            <person name="Banfield J.F."/>
        </authorList>
    </citation>
    <scope>NUCLEOTIDE SEQUENCE [LARGE SCALE GENOMIC DNA]</scope>
</reference>
<accession>A0A0S1SN75</accession>
<evidence type="ECO:0000259" key="1">
    <source>
        <dbReference type="PROSITE" id="PS51352"/>
    </source>
</evidence>
<dbReference type="InterPro" id="IPR000866">
    <property type="entry name" value="AhpC/TSA"/>
</dbReference>
<accession>A0A0S1SU67</accession>
<dbReference type="GO" id="GO:0016491">
    <property type="term" value="F:oxidoreductase activity"/>
    <property type="evidence" value="ECO:0007669"/>
    <property type="project" value="InterPro"/>
</dbReference>
<dbReference type="InterPro" id="IPR036249">
    <property type="entry name" value="Thioredoxin-like_sf"/>
</dbReference>
<dbReference type="KEGG" id="prf:PeribacterA2_0143"/>